<dbReference type="InParanoid" id="K3W5T8"/>
<keyword evidence="3" id="KW-1185">Reference proteome</keyword>
<reference evidence="2" key="3">
    <citation type="submission" date="2015-02" db="UniProtKB">
        <authorList>
            <consortium name="EnsemblProtists"/>
        </authorList>
    </citation>
    <scope>IDENTIFICATION</scope>
    <source>
        <strain evidence="2">DAOM BR144</strain>
    </source>
</reference>
<dbReference type="EMBL" id="GL376636">
    <property type="status" value="NOT_ANNOTATED_CDS"/>
    <property type="molecule type" value="Genomic_DNA"/>
</dbReference>
<organism evidence="2 3">
    <name type="scientific">Globisporangium ultimum (strain ATCC 200006 / CBS 805.95 / DAOM BR144)</name>
    <name type="common">Pythium ultimum</name>
    <dbReference type="NCBI Taxonomy" id="431595"/>
    <lineage>
        <taxon>Eukaryota</taxon>
        <taxon>Sar</taxon>
        <taxon>Stramenopiles</taxon>
        <taxon>Oomycota</taxon>
        <taxon>Peronosporomycetes</taxon>
        <taxon>Pythiales</taxon>
        <taxon>Pythiaceae</taxon>
        <taxon>Globisporangium</taxon>
    </lineage>
</organism>
<dbReference type="Proteomes" id="UP000019132">
    <property type="component" value="Unassembled WGS sequence"/>
</dbReference>
<dbReference type="AlphaFoldDB" id="K3W5T8"/>
<name>K3W5T8_GLOUD</name>
<feature type="compositionally biased region" description="Polar residues" evidence="1">
    <location>
        <begin position="42"/>
        <end position="62"/>
    </location>
</feature>
<accession>K3W5T8</accession>
<proteinExistence type="predicted"/>
<dbReference type="VEuPathDB" id="FungiDB:PYU1_G000329"/>
<sequence length="62" mass="7094">MLLERIQERECARFAREFSYDVLVQADPDAITTASRRRGSYASESSLNTRVAPQQQRMQTTG</sequence>
<reference evidence="3" key="1">
    <citation type="journal article" date="2010" name="Genome Biol.">
        <title>Genome sequence of the necrotrophic plant pathogen Pythium ultimum reveals original pathogenicity mechanisms and effector repertoire.</title>
        <authorList>
            <person name="Levesque C.A."/>
            <person name="Brouwer H."/>
            <person name="Cano L."/>
            <person name="Hamilton J.P."/>
            <person name="Holt C."/>
            <person name="Huitema E."/>
            <person name="Raffaele S."/>
            <person name="Robideau G.P."/>
            <person name="Thines M."/>
            <person name="Win J."/>
            <person name="Zerillo M.M."/>
            <person name="Beakes G.W."/>
            <person name="Boore J.L."/>
            <person name="Busam D."/>
            <person name="Dumas B."/>
            <person name="Ferriera S."/>
            <person name="Fuerstenberg S.I."/>
            <person name="Gachon C.M."/>
            <person name="Gaulin E."/>
            <person name="Govers F."/>
            <person name="Grenville-Briggs L."/>
            <person name="Horner N."/>
            <person name="Hostetler J."/>
            <person name="Jiang R.H."/>
            <person name="Johnson J."/>
            <person name="Krajaejun T."/>
            <person name="Lin H."/>
            <person name="Meijer H.J."/>
            <person name="Moore B."/>
            <person name="Morris P."/>
            <person name="Phuntmart V."/>
            <person name="Puiu D."/>
            <person name="Shetty J."/>
            <person name="Stajich J.E."/>
            <person name="Tripathy S."/>
            <person name="Wawra S."/>
            <person name="van West P."/>
            <person name="Whitty B.R."/>
            <person name="Coutinho P.M."/>
            <person name="Henrissat B."/>
            <person name="Martin F."/>
            <person name="Thomas P.D."/>
            <person name="Tyler B.M."/>
            <person name="De Vries R.P."/>
            <person name="Kamoun S."/>
            <person name="Yandell M."/>
            <person name="Tisserat N."/>
            <person name="Buell C.R."/>
        </authorList>
    </citation>
    <scope>NUCLEOTIDE SEQUENCE</scope>
    <source>
        <strain evidence="3">DAOM:BR144</strain>
    </source>
</reference>
<evidence type="ECO:0000313" key="2">
    <source>
        <dbReference type="EnsemblProtists" id="PYU1_T000329"/>
    </source>
</evidence>
<evidence type="ECO:0000256" key="1">
    <source>
        <dbReference type="SAM" id="MobiDB-lite"/>
    </source>
</evidence>
<protein>
    <submittedName>
        <fullName evidence="2">Uncharacterized protein</fullName>
    </submittedName>
</protein>
<dbReference type="HOGENOM" id="CLU_2909048_0_0_1"/>
<feature type="region of interest" description="Disordered" evidence="1">
    <location>
        <begin position="35"/>
        <end position="62"/>
    </location>
</feature>
<reference evidence="3" key="2">
    <citation type="submission" date="2010-04" db="EMBL/GenBank/DDBJ databases">
        <authorList>
            <person name="Buell R."/>
            <person name="Hamilton J."/>
            <person name="Hostetler J."/>
        </authorList>
    </citation>
    <scope>NUCLEOTIDE SEQUENCE [LARGE SCALE GENOMIC DNA]</scope>
    <source>
        <strain evidence="3">DAOM:BR144</strain>
    </source>
</reference>
<evidence type="ECO:0000313" key="3">
    <source>
        <dbReference type="Proteomes" id="UP000019132"/>
    </source>
</evidence>
<dbReference type="EnsemblProtists" id="PYU1_T000329">
    <property type="protein sequence ID" value="PYU1_T000329"/>
    <property type="gene ID" value="PYU1_G000329"/>
</dbReference>